<dbReference type="Pfam" id="PF01168">
    <property type="entry name" value="Ala_racemase_N"/>
    <property type="match status" value="1"/>
</dbReference>
<dbReference type="GO" id="GO:0008721">
    <property type="term" value="F:D-serine ammonia-lyase activity"/>
    <property type="evidence" value="ECO:0007669"/>
    <property type="project" value="TreeGrafter"/>
</dbReference>
<protein>
    <submittedName>
        <fullName evidence="2">Amino acid aldolase</fullName>
    </submittedName>
</protein>
<dbReference type="Proteomes" id="UP000231019">
    <property type="component" value="Unassembled WGS sequence"/>
</dbReference>
<dbReference type="Gene3D" id="3.20.20.10">
    <property type="entry name" value="Alanine racemase"/>
    <property type="match status" value="1"/>
</dbReference>
<evidence type="ECO:0000313" key="3">
    <source>
        <dbReference type="Proteomes" id="UP000231019"/>
    </source>
</evidence>
<evidence type="ECO:0000313" key="2">
    <source>
        <dbReference type="EMBL" id="PIW14945.1"/>
    </source>
</evidence>
<proteinExistence type="predicted"/>
<name>A0A2M7FZV6_9BACT</name>
<dbReference type="InterPro" id="IPR051466">
    <property type="entry name" value="D-amino_acid_metab_enzyme"/>
</dbReference>
<dbReference type="CDD" id="cd06813">
    <property type="entry name" value="PLPDE_III_DSD_D-TA_like_2"/>
    <property type="match status" value="1"/>
</dbReference>
<evidence type="ECO:0000259" key="1">
    <source>
        <dbReference type="Pfam" id="PF01168"/>
    </source>
</evidence>
<reference evidence="2 3" key="1">
    <citation type="submission" date="2017-09" db="EMBL/GenBank/DDBJ databases">
        <title>Depth-based differentiation of microbial function through sediment-hosted aquifers and enrichment of novel symbionts in the deep terrestrial subsurface.</title>
        <authorList>
            <person name="Probst A.J."/>
            <person name="Ladd B."/>
            <person name="Jarett J.K."/>
            <person name="Geller-Mcgrath D.E."/>
            <person name="Sieber C.M."/>
            <person name="Emerson J.B."/>
            <person name="Anantharaman K."/>
            <person name="Thomas B.C."/>
            <person name="Malmstrom R."/>
            <person name="Stieglmeier M."/>
            <person name="Klingl A."/>
            <person name="Woyke T."/>
            <person name="Ryan C.M."/>
            <person name="Banfield J.F."/>
        </authorList>
    </citation>
    <scope>NUCLEOTIDE SEQUENCE [LARGE SCALE GENOMIC DNA]</scope>
    <source>
        <strain evidence="2">CG17_big_fil_post_rev_8_21_14_2_50_48_46</strain>
    </source>
</reference>
<gene>
    <name evidence="2" type="ORF">COW36_19910</name>
</gene>
<organism evidence="2 3">
    <name type="scientific">bacterium (Candidatus Blackallbacteria) CG17_big_fil_post_rev_8_21_14_2_50_48_46</name>
    <dbReference type="NCBI Taxonomy" id="2014261"/>
    <lineage>
        <taxon>Bacteria</taxon>
        <taxon>Candidatus Blackallbacteria</taxon>
    </lineage>
</organism>
<comment type="caution">
    <text evidence="2">The sequence shown here is derived from an EMBL/GenBank/DDBJ whole genome shotgun (WGS) entry which is preliminary data.</text>
</comment>
<dbReference type="InterPro" id="IPR029066">
    <property type="entry name" value="PLP-binding_barrel"/>
</dbReference>
<dbReference type="PANTHER" id="PTHR28004:SF2">
    <property type="entry name" value="D-SERINE DEHYDRATASE"/>
    <property type="match status" value="1"/>
</dbReference>
<dbReference type="EMBL" id="PFFQ01000055">
    <property type="protein sequence ID" value="PIW14945.1"/>
    <property type="molecule type" value="Genomic_DNA"/>
</dbReference>
<dbReference type="AlphaFoldDB" id="A0A2M7FZV6"/>
<feature type="domain" description="Alanine racemase N-terminal" evidence="1">
    <location>
        <begin position="6"/>
        <end position="252"/>
    </location>
</feature>
<dbReference type="InterPro" id="IPR001608">
    <property type="entry name" value="Ala_racemase_N"/>
</dbReference>
<dbReference type="PANTHER" id="PTHR28004">
    <property type="entry name" value="ZGC:162816-RELATED"/>
    <property type="match status" value="1"/>
</dbReference>
<dbReference type="SUPFAM" id="SSF51419">
    <property type="entry name" value="PLP-binding barrel"/>
    <property type="match status" value="1"/>
</dbReference>
<accession>A0A2M7FZV6</accession>
<dbReference type="GO" id="GO:0036088">
    <property type="term" value="P:D-serine catabolic process"/>
    <property type="evidence" value="ECO:0007669"/>
    <property type="project" value="TreeGrafter"/>
</dbReference>
<sequence length="380" mass="41036">MPLAWIDLDALDQNIQALCKRAGKLPIRIATKSIRVRSVLDYLLAASPQIQGLMTYSAAETAWLAEAGFDDLLLAYPSTDAVALRRIAAQIRKGKTIRLMIDSLAHAERLETLGASENCIFNLCLDIDMSVDYPGLHFGVWRSPLTQAEQVKALAQEILKRPHLELDACMGYEAQIAGVGDAQKGLGAKNFVIRKLKAQSIPTLQARRAAVKNALETLGIELKLFNGGGTGSLESTVQDPSVTEVTVGSGFYAPGLFDLYADFKHQPAAGFALPLVRIPVPGMITCFSGGYIASGSIGKEKLPLPFSPPGLHLLENEGAGEVQTPLRYSGPEKLQPGDAIVFRHAKAGELMERFNQVGLYRSTGKIKDVPSYRGEGQCFG</sequence>